<dbReference type="EMBL" id="HG994362">
    <property type="protein sequence ID" value="CAF2232048.1"/>
    <property type="molecule type" value="Genomic_DNA"/>
</dbReference>
<dbReference type="EMBL" id="LK032135">
    <property type="protein sequence ID" value="CDY22768.1"/>
    <property type="molecule type" value="Genomic_DNA"/>
</dbReference>
<dbReference type="AlphaFoldDB" id="A0A078GDP4"/>
<keyword evidence="1" id="KW-0472">Membrane</keyword>
<evidence type="ECO:0000313" key="2">
    <source>
        <dbReference type="EMBL" id="CAF2232048.1"/>
    </source>
</evidence>
<accession>A0A078GDP4</accession>
<dbReference type="Proteomes" id="UP000028999">
    <property type="component" value="Unassembled WGS sequence"/>
</dbReference>
<reference evidence="3" key="2">
    <citation type="submission" date="2014-06" db="EMBL/GenBank/DDBJ databases">
        <authorList>
            <person name="Genoscope - CEA"/>
        </authorList>
    </citation>
    <scope>NUCLEOTIDE SEQUENCE</scope>
</reference>
<proteinExistence type="predicted"/>
<evidence type="ECO:0000313" key="3">
    <source>
        <dbReference type="EMBL" id="CDY22768.1"/>
    </source>
</evidence>
<evidence type="ECO:0000313" key="4">
    <source>
        <dbReference type="Proteomes" id="UP000028999"/>
    </source>
</evidence>
<reference evidence="3 4" key="1">
    <citation type="journal article" date="2014" name="Science">
        <title>Plant genetics. Early allopolyploid evolution in the post-Neolithic Brassica napus oilseed genome.</title>
        <authorList>
            <person name="Chalhoub B."/>
            <person name="Denoeud F."/>
            <person name="Liu S."/>
            <person name="Parkin I.A."/>
            <person name="Tang H."/>
            <person name="Wang X."/>
            <person name="Chiquet J."/>
            <person name="Belcram H."/>
            <person name="Tong C."/>
            <person name="Samans B."/>
            <person name="Correa M."/>
            <person name="Da Silva C."/>
            <person name="Just J."/>
            <person name="Falentin C."/>
            <person name="Koh C.S."/>
            <person name="Le Clainche I."/>
            <person name="Bernard M."/>
            <person name="Bento P."/>
            <person name="Noel B."/>
            <person name="Labadie K."/>
            <person name="Alberti A."/>
            <person name="Charles M."/>
            <person name="Arnaud D."/>
            <person name="Guo H."/>
            <person name="Daviaud C."/>
            <person name="Alamery S."/>
            <person name="Jabbari K."/>
            <person name="Zhao M."/>
            <person name="Edger P.P."/>
            <person name="Chelaifa H."/>
            <person name="Tack D."/>
            <person name="Lassalle G."/>
            <person name="Mestiri I."/>
            <person name="Schnel N."/>
            <person name="Le Paslier M.C."/>
            <person name="Fan G."/>
            <person name="Renault V."/>
            <person name="Bayer P.E."/>
            <person name="Golicz A.A."/>
            <person name="Manoli S."/>
            <person name="Lee T.H."/>
            <person name="Thi V.H."/>
            <person name="Chalabi S."/>
            <person name="Hu Q."/>
            <person name="Fan C."/>
            <person name="Tollenaere R."/>
            <person name="Lu Y."/>
            <person name="Battail C."/>
            <person name="Shen J."/>
            <person name="Sidebottom C.H."/>
            <person name="Wang X."/>
            <person name="Canaguier A."/>
            <person name="Chauveau A."/>
            <person name="Berard A."/>
            <person name="Deniot G."/>
            <person name="Guan M."/>
            <person name="Liu Z."/>
            <person name="Sun F."/>
            <person name="Lim Y.P."/>
            <person name="Lyons E."/>
            <person name="Town C.D."/>
            <person name="Bancroft I."/>
            <person name="Wang X."/>
            <person name="Meng J."/>
            <person name="Ma J."/>
            <person name="Pires J.C."/>
            <person name="King G.J."/>
            <person name="Brunel D."/>
            <person name="Delourme R."/>
            <person name="Renard M."/>
            <person name="Aury J.M."/>
            <person name="Adams K.L."/>
            <person name="Batley J."/>
            <person name="Snowdon R.J."/>
            <person name="Tost J."/>
            <person name="Edwards D."/>
            <person name="Zhou Y."/>
            <person name="Hua W."/>
            <person name="Sharpe A.G."/>
            <person name="Paterson A.H."/>
            <person name="Guan C."/>
            <person name="Wincker P."/>
        </authorList>
    </citation>
    <scope>NUCLEOTIDE SEQUENCE [LARGE SCALE GENOMIC DNA]</scope>
    <source>
        <strain evidence="4">cv. Darmor-bzh</strain>
    </source>
</reference>
<name>A0A078GDP4_BRANA</name>
<feature type="transmembrane region" description="Helical" evidence="1">
    <location>
        <begin position="91"/>
        <end position="116"/>
    </location>
</feature>
<gene>
    <name evidence="3" type="primary">BnaA08g05980D</name>
    <name evidence="2" type="ORF">DARMORV10_A08P12250.1</name>
    <name evidence="3" type="ORF">GSBRNA2T00021093001</name>
</gene>
<keyword evidence="1" id="KW-1133">Transmembrane helix</keyword>
<reference evidence="2" key="3">
    <citation type="submission" date="2021-01" db="EMBL/GenBank/DDBJ databases">
        <authorList>
            <consortium name="Genoscope - CEA"/>
            <person name="William W."/>
        </authorList>
    </citation>
    <scope>NUCLEOTIDE SEQUENCE</scope>
</reference>
<feature type="transmembrane region" description="Helical" evidence="1">
    <location>
        <begin position="61"/>
        <end position="79"/>
    </location>
</feature>
<dbReference type="Proteomes" id="UP001295469">
    <property type="component" value="Chromosome A08"/>
</dbReference>
<dbReference type="Gramene" id="CDY22768">
    <property type="protein sequence ID" value="CDY22768"/>
    <property type="gene ID" value="GSBRNA2T00021093001"/>
</dbReference>
<dbReference type="PaxDb" id="3708-A0A078GDP4"/>
<evidence type="ECO:0000256" key="1">
    <source>
        <dbReference type="SAM" id="Phobius"/>
    </source>
</evidence>
<sequence>MTSTRENEKMNGMEGVRFGRCRIKPGPHGNASVAFCLYEKCMKGPNEMIAMVEYGYTRVRVYELLILLVVVPSVCFKVPPCALVSLGRWRLVADVVLVVLAPCLLQSGVGFCRVWFL</sequence>
<protein>
    <submittedName>
        <fullName evidence="2">(rape) hypothetical protein</fullName>
    </submittedName>
    <submittedName>
        <fullName evidence="3">BnaA08g05980D protein</fullName>
    </submittedName>
</protein>
<keyword evidence="4" id="KW-1185">Reference proteome</keyword>
<dbReference type="OMA" id="MIAMVEY"/>
<organism evidence="3 4">
    <name type="scientific">Brassica napus</name>
    <name type="common">Rape</name>
    <dbReference type="NCBI Taxonomy" id="3708"/>
    <lineage>
        <taxon>Eukaryota</taxon>
        <taxon>Viridiplantae</taxon>
        <taxon>Streptophyta</taxon>
        <taxon>Embryophyta</taxon>
        <taxon>Tracheophyta</taxon>
        <taxon>Spermatophyta</taxon>
        <taxon>Magnoliopsida</taxon>
        <taxon>eudicotyledons</taxon>
        <taxon>Gunneridae</taxon>
        <taxon>Pentapetalae</taxon>
        <taxon>rosids</taxon>
        <taxon>malvids</taxon>
        <taxon>Brassicales</taxon>
        <taxon>Brassicaceae</taxon>
        <taxon>Brassiceae</taxon>
        <taxon>Brassica</taxon>
    </lineage>
</organism>
<keyword evidence="1" id="KW-0812">Transmembrane</keyword>